<dbReference type="GeneTree" id="ENSGT00940000154110"/>
<dbReference type="PANTHER" id="PTHR22028">
    <property type="entry name" value="SFI1 SPINDLE BODY DOMAIN-CONTAINING PROTEIN-RELATED"/>
    <property type="match status" value="1"/>
</dbReference>
<accession>A0A8C5KNR3</accession>
<keyword evidence="4" id="KW-1185">Reference proteome</keyword>
<dbReference type="Proteomes" id="UP000694385">
    <property type="component" value="Unassembled WGS sequence"/>
</dbReference>
<dbReference type="AlphaFoldDB" id="A0A8C5KNR3"/>
<evidence type="ECO:0000256" key="1">
    <source>
        <dbReference type="SAM" id="Coils"/>
    </source>
</evidence>
<gene>
    <name evidence="3" type="primary">Sfi1</name>
</gene>
<protein>
    <submittedName>
        <fullName evidence="3">Sfi1 homolog, spindle assembly associated (yeast)</fullName>
    </submittedName>
</protein>
<feature type="coiled-coil region" evidence="1">
    <location>
        <begin position="938"/>
        <end position="965"/>
    </location>
</feature>
<feature type="region of interest" description="Disordered" evidence="2">
    <location>
        <begin position="750"/>
        <end position="774"/>
    </location>
</feature>
<keyword evidence="1" id="KW-0175">Coiled coil</keyword>
<evidence type="ECO:0000313" key="4">
    <source>
        <dbReference type="Proteomes" id="UP000694385"/>
    </source>
</evidence>
<dbReference type="InterPro" id="IPR052270">
    <property type="entry name" value="CACF_protein"/>
</dbReference>
<reference evidence="3" key="2">
    <citation type="submission" date="2025-09" db="UniProtKB">
        <authorList>
            <consortium name="Ensembl"/>
        </authorList>
    </citation>
    <scope>IDENTIFICATION</scope>
</reference>
<organism evidence="3 4">
    <name type="scientific">Jaculus jaculus</name>
    <name type="common">Lesser Egyptian jerboa</name>
    <dbReference type="NCBI Taxonomy" id="51337"/>
    <lineage>
        <taxon>Eukaryota</taxon>
        <taxon>Metazoa</taxon>
        <taxon>Chordata</taxon>
        <taxon>Craniata</taxon>
        <taxon>Vertebrata</taxon>
        <taxon>Euteleostomi</taxon>
        <taxon>Mammalia</taxon>
        <taxon>Eutheria</taxon>
        <taxon>Euarchontoglires</taxon>
        <taxon>Glires</taxon>
        <taxon>Rodentia</taxon>
        <taxon>Myomorpha</taxon>
        <taxon>Dipodoidea</taxon>
        <taxon>Dipodidae</taxon>
        <taxon>Dipodinae</taxon>
        <taxon>Jaculus</taxon>
    </lineage>
</organism>
<dbReference type="Ensembl" id="ENSJJAT00000018204.1">
    <property type="protein sequence ID" value="ENSJJAP00000011726.1"/>
    <property type="gene ID" value="ENSJJAG00000014927.1"/>
</dbReference>
<evidence type="ECO:0000256" key="2">
    <source>
        <dbReference type="SAM" id="MobiDB-lite"/>
    </source>
</evidence>
<proteinExistence type="predicted"/>
<sequence>MRQAWKSWLIYVVVRRTKLHMQTTALEFRQRSVLCLGWSRWRRRLGQAHVDHTLLITAVQHRALSLQLQAWSRWQEQLLCSQRARKRVAFAVRHHQCWQKRWALKAWLKYLHICRVKRQRNEMAVQFHRVTVLQLHFCDWQWAWEQRQSLSACQALVEKLGRRMVLRRVFIHWKHYLLLRAEEAAAQEAAAEHRRHTLLYFCFRALKDNVAWAHLWRVRKNLAHQQYDVTLLRRFWNLWLSCMEQREEREQLASLHEAWNHYRVTLLRRCIRSWLQYAQERRRKQLLQARADGHFQRRALPVAFHTWSRLWRRHQQDCALTTRAARFHRETVEKQVFAIWWHKMFQHRENRLAERMAILQAERQLLRRSWITWHQLAASHHQEREWQAVACTHHHHGLLRKAFSVWWESAQGVRTERMGRSRAVRFHSARLLRWAWSRWRETYQDRVRSVLREVAARESQHNRQLLRWVLHRWRDNTMARLQGARKNSQASAHYQRTLCSKVLVQWQEVASVQTYYRQQEAAALREARKVLDRGCLRRWFLCWKSHSQRAAHQRAQLEQAAQHHRQQLLLDGLAHWKAHHLGCTRKKLLTRIGAQFLAQRLCRTCFYQWRQQATRQEQRGTAQALWFWALSLQAKVWAAWLSFVLERRRKKARLEWAARAYHRRLQQEGVTRLLRFTAGMKAFRQQLQTQQQVQLWKKKVLGPGRDSQLPAPITSSRRVTFEGSLLSGAKAEDAFLETKRLRAPRPQGSLALAAGEPHPLDNAARSARKPPRRPPFLLEPGWSQRSQGYCVFREQGPEKPREWHQGTAQPAGLSLMRPFLPRALPSAPVLKLHSAASPGLELLPPSSFMPPAGTRVHPCPIAPLLSLLPESIVLEIVVTLVTTDHTELEAELEGIHQQLQHYQTTKWSLWSCQRQASSLRRWLELSQEEPGSEDQDVERQVQKELEEVELQIQQLAKELQAQRQPIGACIARIQALRQALC</sequence>
<dbReference type="GO" id="GO:0019902">
    <property type="term" value="F:phosphatase binding"/>
    <property type="evidence" value="ECO:0007669"/>
    <property type="project" value="TreeGrafter"/>
</dbReference>
<reference evidence="3" key="1">
    <citation type="submission" date="2025-08" db="UniProtKB">
        <authorList>
            <consortium name="Ensembl"/>
        </authorList>
    </citation>
    <scope>IDENTIFICATION</scope>
</reference>
<dbReference type="PANTHER" id="PTHR22028:SF4">
    <property type="entry name" value="PROTEIN SFI1 HOMOLOG"/>
    <property type="match status" value="1"/>
</dbReference>
<name>A0A8C5KNR3_JACJA</name>
<evidence type="ECO:0000313" key="3">
    <source>
        <dbReference type="Ensembl" id="ENSJJAP00000011726.1"/>
    </source>
</evidence>